<organism evidence="1 2">
    <name type="scientific">Spirosoma validum</name>
    <dbReference type="NCBI Taxonomy" id="2771355"/>
    <lineage>
        <taxon>Bacteria</taxon>
        <taxon>Pseudomonadati</taxon>
        <taxon>Bacteroidota</taxon>
        <taxon>Cytophagia</taxon>
        <taxon>Cytophagales</taxon>
        <taxon>Cytophagaceae</taxon>
        <taxon>Spirosoma</taxon>
    </lineage>
</organism>
<dbReference type="AlphaFoldDB" id="A0A927B7H8"/>
<proteinExistence type="predicted"/>
<dbReference type="EMBL" id="JACXAA010000017">
    <property type="protein sequence ID" value="MBD2757130.1"/>
    <property type="molecule type" value="Genomic_DNA"/>
</dbReference>
<accession>A0A927B7H8</accession>
<dbReference type="Proteomes" id="UP000653797">
    <property type="component" value="Unassembled WGS sequence"/>
</dbReference>
<sequence>MIDNPFAILQREINRIEAKQDAILELLRTKNTHAIPVEPIPILSAADVKKMTGWPNGTFYAKVAIMPEGIVIRNRSKRLLFNRARLLEWLQSSA</sequence>
<keyword evidence="2" id="KW-1185">Reference proteome</keyword>
<reference evidence="1" key="1">
    <citation type="submission" date="2020-09" db="EMBL/GenBank/DDBJ databases">
        <authorList>
            <person name="Kim M.K."/>
        </authorList>
    </citation>
    <scope>NUCLEOTIDE SEQUENCE</scope>
    <source>
        <strain evidence="1">BT704</strain>
    </source>
</reference>
<protein>
    <recommendedName>
        <fullName evidence="3">Helix-turn-helix domain-containing protein</fullName>
    </recommendedName>
</protein>
<evidence type="ECO:0000313" key="2">
    <source>
        <dbReference type="Proteomes" id="UP000653797"/>
    </source>
</evidence>
<evidence type="ECO:0008006" key="3">
    <source>
        <dbReference type="Google" id="ProtNLM"/>
    </source>
</evidence>
<name>A0A927B7H8_9BACT</name>
<comment type="caution">
    <text evidence="1">The sequence shown here is derived from an EMBL/GenBank/DDBJ whole genome shotgun (WGS) entry which is preliminary data.</text>
</comment>
<dbReference type="RefSeq" id="WP_191042749.1">
    <property type="nucleotide sequence ID" value="NZ_JACXAA010000017.1"/>
</dbReference>
<gene>
    <name evidence="1" type="ORF">IC230_29900</name>
</gene>
<evidence type="ECO:0000313" key="1">
    <source>
        <dbReference type="EMBL" id="MBD2757130.1"/>
    </source>
</evidence>